<accession>A0A1Q9A2P4</accession>
<protein>
    <recommendedName>
        <fullName evidence="5">DUF2303 domain-containing protein</fullName>
    </recommendedName>
</protein>
<evidence type="ECO:0000313" key="1">
    <source>
        <dbReference type="EMBL" id="MBB4005839.1"/>
    </source>
</evidence>
<dbReference type="Pfam" id="PF10065">
    <property type="entry name" value="DUF2303"/>
    <property type="match status" value="1"/>
</dbReference>
<gene>
    <name evidence="2" type="ORF">BJF91_17275</name>
    <name evidence="1" type="ORF">GGQ71_000075</name>
</gene>
<evidence type="ECO:0000313" key="3">
    <source>
        <dbReference type="Proteomes" id="UP000185598"/>
    </source>
</evidence>
<reference evidence="2 3" key="1">
    <citation type="submission" date="2016-09" db="EMBL/GenBank/DDBJ databases">
        <title>Rhizobium oryziradicis sp. nov., isolated from the root of rice.</title>
        <authorList>
            <person name="Zhao J."/>
            <person name="Zhang X."/>
        </authorList>
    </citation>
    <scope>NUCLEOTIDE SEQUENCE [LARGE SCALE GENOMIC DNA]</scope>
    <source>
        <strain evidence="2 3">14971</strain>
    </source>
</reference>
<dbReference type="InterPro" id="IPR019276">
    <property type="entry name" value="DUF2303"/>
</dbReference>
<evidence type="ECO:0000313" key="4">
    <source>
        <dbReference type="Proteomes" id="UP000544107"/>
    </source>
</evidence>
<dbReference type="EMBL" id="MKIN01000022">
    <property type="protein sequence ID" value="OLP48885.1"/>
    <property type="molecule type" value="Genomic_DNA"/>
</dbReference>
<dbReference type="AlphaFoldDB" id="A0A1Q9A2P4"/>
<evidence type="ECO:0008006" key="5">
    <source>
        <dbReference type="Google" id="ProtNLM"/>
    </source>
</evidence>
<dbReference type="EMBL" id="JACIED010000001">
    <property type="protein sequence ID" value="MBB4005839.1"/>
    <property type="molecule type" value="Genomic_DNA"/>
</dbReference>
<name>A0A1Q9A2P4_9HYPH</name>
<proteinExistence type="predicted"/>
<organism evidence="2 3">
    <name type="scientific">Allorhizobium taibaishanense</name>
    <dbReference type="NCBI Taxonomy" id="887144"/>
    <lineage>
        <taxon>Bacteria</taxon>
        <taxon>Pseudomonadati</taxon>
        <taxon>Pseudomonadota</taxon>
        <taxon>Alphaproteobacteria</taxon>
        <taxon>Hyphomicrobiales</taxon>
        <taxon>Rhizobiaceae</taxon>
        <taxon>Rhizobium/Agrobacterium group</taxon>
        <taxon>Allorhizobium</taxon>
    </lineage>
</organism>
<comment type="caution">
    <text evidence="2">The sequence shown here is derived from an EMBL/GenBank/DDBJ whole genome shotgun (WGS) entry which is preliminary data.</text>
</comment>
<reference evidence="1 4" key="2">
    <citation type="submission" date="2020-08" db="EMBL/GenBank/DDBJ databases">
        <title>Genomic Encyclopedia of Type Strains, Phase IV (KMG-IV): sequencing the most valuable type-strain genomes for metagenomic binning, comparative biology and taxonomic classification.</title>
        <authorList>
            <person name="Goeker M."/>
        </authorList>
    </citation>
    <scope>NUCLEOTIDE SEQUENCE [LARGE SCALE GENOMIC DNA]</scope>
    <source>
        <strain evidence="1 4">DSM 100021</strain>
    </source>
</reference>
<dbReference type="STRING" id="887144.BJF91_17275"/>
<dbReference type="RefSeq" id="WP_075614675.1">
    <property type="nucleotide sequence ID" value="NZ_JACIED010000001.1"/>
</dbReference>
<dbReference type="Proteomes" id="UP000185598">
    <property type="component" value="Unassembled WGS sequence"/>
</dbReference>
<dbReference type="Proteomes" id="UP000544107">
    <property type="component" value="Unassembled WGS sequence"/>
</dbReference>
<evidence type="ECO:0000313" key="2">
    <source>
        <dbReference type="EMBL" id="OLP48885.1"/>
    </source>
</evidence>
<keyword evidence="3" id="KW-1185">Reference proteome</keyword>
<sequence length="315" mass="35095">MDTQTLIQPSKLPDSGDGIDRIAEMAKAANAVTFQVVETDGLGDGLPEKILLAVDTKNGRISDLKSQIEAYRQGPKRRTGEATVTTLDSFIDLVNRHASEDETVVFASTTYPNLKLTAVINYHSLENVPGHSDHRIGYAFPITPEMAAWLAKNNKPFTQGEFAEWLDEHCAELSEADDTEKDFYEGLFKERFAEPSRLIELSRDLEISVGGKVKQNIRLASGERSLVFEETHSDSNGQPISIPGLFMLCVPAWVDGDPVRIPARLRYRVKGGEISWMYQLYRPDIALRDQVKKDLEAVADRTTLPVFEGKPEVTA</sequence>